<dbReference type="Proteomes" id="UP000242180">
    <property type="component" value="Unassembled WGS sequence"/>
</dbReference>
<comment type="caution">
    <text evidence="2">The sequence shown here is derived from an EMBL/GenBank/DDBJ whole genome shotgun (WGS) entry which is preliminary data.</text>
</comment>
<organism evidence="2 3">
    <name type="scientific">Syncephalastrum racemosum</name>
    <name type="common">Filamentous fungus</name>
    <dbReference type="NCBI Taxonomy" id="13706"/>
    <lineage>
        <taxon>Eukaryota</taxon>
        <taxon>Fungi</taxon>
        <taxon>Fungi incertae sedis</taxon>
        <taxon>Mucoromycota</taxon>
        <taxon>Mucoromycotina</taxon>
        <taxon>Mucoromycetes</taxon>
        <taxon>Mucorales</taxon>
        <taxon>Syncephalastraceae</taxon>
        <taxon>Syncephalastrum</taxon>
    </lineage>
</organism>
<accession>A0A1X2H6E8</accession>
<sequence length="66" mass="7762">MSTWTSFCVMHLSPFFQTKTICRTSLCRCTLLLLNIQYIYIQLPTFFILLDFFLQLVSSQKVDICS</sequence>
<keyword evidence="1" id="KW-1133">Transmembrane helix</keyword>
<dbReference type="EMBL" id="MCGN01000008">
    <property type="protein sequence ID" value="ORY94021.1"/>
    <property type="molecule type" value="Genomic_DNA"/>
</dbReference>
<evidence type="ECO:0000313" key="2">
    <source>
        <dbReference type="EMBL" id="ORY94021.1"/>
    </source>
</evidence>
<reference evidence="2 3" key="1">
    <citation type="submission" date="2016-07" db="EMBL/GenBank/DDBJ databases">
        <title>Pervasive Adenine N6-methylation of Active Genes in Fungi.</title>
        <authorList>
            <consortium name="DOE Joint Genome Institute"/>
            <person name="Mondo S.J."/>
            <person name="Dannebaum R.O."/>
            <person name="Kuo R.C."/>
            <person name="Labutti K."/>
            <person name="Haridas S."/>
            <person name="Kuo A."/>
            <person name="Salamov A."/>
            <person name="Ahrendt S.R."/>
            <person name="Lipzen A."/>
            <person name="Sullivan W."/>
            <person name="Andreopoulos W.B."/>
            <person name="Clum A."/>
            <person name="Lindquist E."/>
            <person name="Daum C."/>
            <person name="Ramamoorthy G.K."/>
            <person name="Gryganskyi A."/>
            <person name="Culley D."/>
            <person name="Magnuson J.K."/>
            <person name="James T.Y."/>
            <person name="O'Malley M.A."/>
            <person name="Stajich J.E."/>
            <person name="Spatafora J.W."/>
            <person name="Visel A."/>
            <person name="Grigoriev I.V."/>
        </authorList>
    </citation>
    <scope>NUCLEOTIDE SEQUENCE [LARGE SCALE GENOMIC DNA]</scope>
    <source>
        <strain evidence="2 3">NRRL 2496</strain>
    </source>
</reference>
<evidence type="ECO:0000313" key="3">
    <source>
        <dbReference type="Proteomes" id="UP000242180"/>
    </source>
</evidence>
<name>A0A1X2H6E8_SYNRA</name>
<gene>
    <name evidence="2" type="ORF">BCR43DRAFT_495740</name>
</gene>
<evidence type="ECO:0000256" key="1">
    <source>
        <dbReference type="SAM" id="Phobius"/>
    </source>
</evidence>
<protein>
    <submittedName>
        <fullName evidence="2">Uncharacterized protein</fullName>
    </submittedName>
</protein>
<keyword evidence="1" id="KW-0812">Transmembrane</keyword>
<proteinExistence type="predicted"/>
<feature type="transmembrane region" description="Helical" evidence="1">
    <location>
        <begin position="38"/>
        <end position="57"/>
    </location>
</feature>
<dbReference type="InParanoid" id="A0A1X2H6E8"/>
<dbReference type="AlphaFoldDB" id="A0A1X2H6E8"/>
<keyword evidence="3" id="KW-1185">Reference proteome</keyword>
<keyword evidence="1" id="KW-0472">Membrane</keyword>